<evidence type="ECO:0000313" key="6">
    <source>
        <dbReference type="Proteomes" id="UP000618943"/>
    </source>
</evidence>
<dbReference type="PANTHER" id="PTHR43046:SF2">
    <property type="entry name" value="8-OXO-DGTP DIPHOSPHATASE-RELATED"/>
    <property type="match status" value="1"/>
</dbReference>
<dbReference type="InterPro" id="IPR000086">
    <property type="entry name" value="NUDIX_hydrolase_dom"/>
</dbReference>
<dbReference type="InterPro" id="IPR020084">
    <property type="entry name" value="NUDIX_hydrolase_CS"/>
</dbReference>
<evidence type="ECO:0000256" key="2">
    <source>
        <dbReference type="ARBA" id="ARBA00022801"/>
    </source>
</evidence>
<dbReference type="PRINTS" id="PR00502">
    <property type="entry name" value="NUDIXFAMILY"/>
</dbReference>
<evidence type="ECO:0000259" key="4">
    <source>
        <dbReference type="PROSITE" id="PS51462"/>
    </source>
</evidence>
<dbReference type="Pfam" id="PF00293">
    <property type="entry name" value="NUDIX"/>
    <property type="match status" value="1"/>
</dbReference>
<gene>
    <name evidence="5" type="ORF">JFL43_09140</name>
</gene>
<dbReference type="Gene3D" id="3.90.79.10">
    <property type="entry name" value="Nucleoside Triphosphate Pyrophosphohydrolase"/>
    <property type="match status" value="1"/>
</dbReference>
<dbReference type="GO" id="GO:0016787">
    <property type="term" value="F:hydrolase activity"/>
    <property type="evidence" value="ECO:0007669"/>
    <property type="project" value="UniProtKB-KW"/>
</dbReference>
<evidence type="ECO:0000256" key="3">
    <source>
        <dbReference type="RuleBase" id="RU003476"/>
    </source>
</evidence>
<proteinExistence type="inferred from homology"/>
<sequence length="152" mass="17116">MGYIMDLRKIVGSRPLLMVGASVIVVNKNKHLLLQLRTDNQCWGLPGGSLEIGETLEDAASRELAEETGLIAEELQLFNVYSGEKFYYQYPHGDEVYNVITTYICEQYNGTLKADFTEVKELKFFELQSLPSNISPPDKQAIEDFKLGTSSK</sequence>
<keyword evidence="6" id="KW-1185">Reference proteome</keyword>
<evidence type="ECO:0000256" key="1">
    <source>
        <dbReference type="ARBA" id="ARBA00001946"/>
    </source>
</evidence>
<evidence type="ECO:0000313" key="5">
    <source>
        <dbReference type="EMBL" id="MBK3495022.1"/>
    </source>
</evidence>
<comment type="caution">
    <text evidence="5">The sequence shown here is derived from an EMBL/GenBank/DDBJ whole genome shotgun (WGS) entry which is preliminary data.</text>
</comment>
<dbReference type="CDD" id="cd04677">
    <property type="entry name" value="NUDIX_Hydrolase"/>
    <property type="match status" value="1"/>
</dbReference>
<organism evidence="5 6">
    <name type="scientific">Viridibacillus soli</name>
    <dbReference type="NCBI Taxonomy" id="2798301"/>
    <lineage>
        <taxon>Bacteria</taxon>
        <taxon>Bacillati</taxon>
        <taxon>Bacillota</taxon>
        <taxon>Bacilli</taxon>
        <taxon>Bacillales</taxon>
        <taxon>Caryophanaceae</taxon>
        <taxon>Viridibacillus</taxon>
    </lineage>
</organism>
<dbReference type="SUPFAM" id="SSF55811">
    <property type="entry name" value="Nudix"/>
    <property type="match status" value="1"/>
</dbReference>
<dbReference type="InterPro" id="IPR015797">
    <property type="entry name" value="NUDIX_hydrolase-like_dom_sf"/>
</dbReference>
<accession>A0ABS1H6H3</accession>
<reference evidence="5 6" key="1">
    <citation type="submission" date="2020-12" db="EMBL/GenBank/DDBJ databases">
        <title>YIM B01967 draft genome.</title>
        <authorList>
            <person name="Yan X."/>
        </authorList>
    </citation>
    <scope>NUCLEOTIDE SEQUENCE [LARGE SCALE GENOMIC DNA]</scope>
    <source>
        <strain evidence="5 6">YIM B01967</strain>
    </source>
</reference>
<dbReference type="EMBL" id="JAEOAH010000008">
    <property type="protein sequence ID" value="MBK3495022.1"/>
    <property type="molecule type" value="Genomic_DNA"/>
</dbReference>
<dbReference type="PROSITE" id="PS51462">
    <property type="entry name" value="NUDIX"/>
    <property type="match status" value="1"/>
</dbReference>
<dbReference type="PANTHER" id="PTHR43046">
    <property type="entry name" value="GDP-MANNOSE MANNOSYL HYDROLASE"/>
    <property type="match status" value="1"/>
</dbReference>
<dbReference type="RefSeq" id="WP_200748798.1">
    <property type="nucleotide sequence ID" value="NZ_JAEOAH010000008.1"/>
</dbReference>
<feature type="domain" description="Nudix hydrolase" evidence="4">
    <location>
        <begin position="16"/>
        <end position="147"/>
    </location>
</feature>
<keyword evidence="2 3" id="KW-0378">Hydrolase</keyword>
<dbReference type="PROSITE" id="PS00893">
    <property type="entry name" value="NUDIX_BOX"/>
    <property type="match status" value="1"/>
</dbReference>
<comment type="cofactor">
    <cofactor evidence="1">
        <name>Mg(2+)</name>
        <dbReference type="ChEBI" id="CHEBI:18420"/>
    </cofactor>
</comment>
<comment type="similarity">
    <text evidence="3">Belongs to the Nudix hydrolase family.</text>
</comment>
<dbReference type="InterPro" id="IPR020476">
    <property type="entry name" value="Nudix_hydrolase"/>
</dbReference>
<dbReference type="Proteomes" id="UP000618943">
    <property type="component" value="Unassembled WGS sequence"/>
</dbReference>
<name>A0ABS1H6H3_9BACL</name>
<protein>
    <submittedName>
        <fullName evidence="5">NUDIX hydrolase</fullName>
    </submittedName>
</protein>